<feature type="domain" description="Rhodopsin" evidence="8">
    <location>
        <begin position="60"/>
        <end position="290"/>
    </location>
</feature>
<feature type="transmembrane region" description="Helical" evidence="7">
    <location>
        <begin position="219"/>
        <end position="245"/>
    </location>
</feature>
<gene>
    <name evidence="9" type="ORF">L873DRAFT_1142522</name>
</gene>
<organism evidence="9 10">
    <name type="scientific">Choiromyces venosus 120613-1</name>
    <dbReference type="NCBI Taxonomy" id="1336337"/>
    <lineage>
        <taxon>Eukaryota</taxon>
        <taxon>Fungi</taxon>
        <taxon>Dikarya</taxon>
        <taxon>Ascomycota</taxon>
        <taxon>Pezizomycotina</taxon>
        <taxon>Pezizomycetes</taxon>
        <taxon>Pezizales</taxon>
        <taxon>Tuberaceae</taxon>
        <taxon>Choiromyces</taxon>
    </lineage>
</organism>
<dbReference type="Pfam" id="PF20684">
    <property type="entry name" value="Fung_rhodopsin"/>
    <property type="match status" value="1"/>
</dbReference>
<proteinExistence type="inferred from homology"/>
<feature type="compositionally biased region" description="Polar residues" evidence="6">
    <location>
        <begin position="300"/>
        <end position="315"/>
    </location>
</feature>
<evidence type="ECO:0000313" key="10">
    <source>
        <dbReference type="Proteomes" id="UP000276215"/>
    </source>
</evidence>
<feature type="transmembrane region" description="Helical" evidence="7">
    <location>
        <begin position="52"/>
        <end position="74"/>
    </location>
</feature>
<protein>
    <recommendedName>
        <fullName evidence="8">Rhodopsin domain-containing protein</fullName>
    </recommendedName>
</protein>
<sequence length="416" mass="46646">MGGHEHIGVNDVLGILILTGVTIPVLTAMRLYITLRGEKRKRTAATKWGAKVIGEVFLVVVALLSTIQAVLWGWNAVEELMYRAEDGNDEDWAMVPGERYLKRSFWASIWYICHLWTLKGAFLCLYYDLLPTLNEKSRRLVHVATATTLVSLVGILLTQVMWCRPIGRNWSVEDDFCSPITERDWIIAASWVNIGTDLLISFIPLSIISTLKLTPREKYGFITIYLLGFLSIFASFLRFLALYTYTSRHTSRAPEAWIHSLHRVILWSAIEVLVAHICFCIPAFRVFFRRTSNSKKSRVDSTLTSRNIESRNTMRAATPGGENWFDNFSSNPNSPLTGVRRQEPVFPSTFTHAHDRKPAGAWTLVPPRDSVGSSDDDEAGGLVAARDSEDSTHSGEEERAGGSSSRHAAKRGDNAV</sequence>
<evidence type="ECO:0000313" key="9">
    <source>
        <dbReference type="EMBL" id="RPA97251.1"/>
    </source>
</evidence>
<dbReference type="Proteomes" id="UP000276215">
    <property type="component" value="Unassembled WGS sequence"/>
</dbReference>
<evidence type="ECO:0000256" key="5">
    <source>
        <dbReference type="ARBA" id="ARBA00038359"/>
    </source>
</evidence>
<feature type="region of interest" description="Disordered" evidence="6">
    <location>
        <begin position="299"/>
        <end position="416"/>
    </location>
</feature>
<evidence type="ECO:0000256" key="7">
    <source>
        <dbReference type="SAM" id="Phobius"/>
    </source>
</evidence>
<accession>A0A3N4JKJ9</accession>
<dbReference type="PANTHER" id="PTHR33048:SF92">
    <property type="entry name" value="INTEGRAL MEMBRANE PROTEIN"/>
    <property type="match status" value="1"/>
</dbReference>
<comment type="similarity">
    <text evidence="5">Belongs to the SAT4 family.</text>
</comment>
<reference evidence="9 10" key="1">
    <citation type="journal article" date="2018" name="Nat. Ecol. Evol.">
        <title>Pezizomycetes genomes reveal the molecular basis of ectomycorrhizal truffle lifestyle.</title>
        <authorList>
            <person name="Murat C."/>
            <person name="Payen T."/>
            <person name="Noel B."/>
            <person name="Kuo A."/>
            <person name="Morin E."/>
            <person name="Chen J."/>
            <person name="Kohler A."/>
            <person name="Krizsan K."/>
            <person name="Balestrini R."/>
            <person name="Da Silva C."/>
            <person name="Montanini B."/>
            <person name="Hainaut M."/>
            <person name="Levati E."/>
            <person name="Barry K.W."/>
            <person name="Belfiori B."/>
            <person name="Cichocki N."/>
            <person name="Clum A."/>
            <person name="Dockter R.B."/>
            <person name="Fauchery L."/>
            <person name="Guy J."/>
            <person name="Iotti M."/>
            <person name="Le Tacon F."/>
            <person name="Lindquist E.A."/>
            <person name="Lipzen A."/>
            <person name="Malagnac F."/>
            <person name="Mello A."/>
            <person name="Molinier V."/>
            <person name="Miyauchi S."/>
            <person name="Poulain J."/>
            <person name="Riccioni C."/>
            <person name="Rubini A."/>
            <person name="Sitrit Y."/>
            <person name="Splivallo R."/>
            <person name="Traeger S."/>
            <person name="Wang M."/>
            <person name="Zifcakova L."/>
            <person name="Wipf D."/>
            <person name="Zambonelli A."/>
            <person name="Paolocci F."/>
            <person name="Nowrousian M."/>
            <person name="Ottonello S."/>
            <person name="Baldrian P."/>
            <person name="Spatafora J.W."/>
            <person name="Henrissat B."/>
            <person name="Nagy L.G."/>
            <person name="Aury J.M."/>
            <person name="Wincker P."/>
            <person name="Grigoriev I.V."/>
            <person name="Bonfante P."/>
            <person name="Martin F.M."/>
        </authorList>
    </citation>
    <scope>NUCLEOTIDE SEQUENCE [LARGE SCALE GENOMIC DNA]</scope>
    <source>
        <strain evidence="9 10">120613-1</strain>
    </source>
</reference>
<dbReference type="AlphaFoldDB" id="A0A3N4JKJ9"/>
<dbReference type="InterPro" id="IPR052337">
    <property type="entry name" value="SAT4-like"/>
</dbReference>
<keyword evidence="10" id="KW-1185">Reference proteome</keyword>
<feature type="compositionally biased region" description="Polar residues" evidence="6">
    <location>
        <begin position="326"/>
        <end position="336"/>
    </location>
</feature>
<feature type="transmembrane region" description="Helical" evidence="7">
    <location>
        <begin position="140"/>
        <end position="162"/>
    </location>
</feature>
<dbReference type="PANTHER" id="PTHR33048">
    <property type="entry name" value="PTH11-LIKE INTEGRAL MEMBRANE PROTEIN (AFU_ORTHOLOGUE AFUA_5G11245)"/>
    <property type="match status" value="1"/>
</dbReference>
<dbReference type="OrthoDB" id="5372266at2759"/>
<evidence type="ECO:0000259" key="8">
    <source>
        <dbReference type="Pfam" id="PF20684"/>
    </source>
</evidence>
<feature type="transmembrane region" description="Helical" evidence="7">
    <location>
        <begin position="109"/>
        <end position="128"/>
    </location>
</feature>
<keyword evidence="4 7" id="KW-0472">Membrane</keyword>
<evidence type="ECO:0000256" key="6">
    <source>
        <dbReference type="SAM" id="MobiDB-lite"/>
    </source>
</evidence>
<evidence type="ECO:0000256" key="3">
    <source>
        <dbReference type="ARBA" id="ARBA00022989"/>
    </source>
</evidence>
<comment type="subcellular location">
    <subcellularLocation>
        <location evidence="1">Membrane</location>
        <topology evidence="1">Multi-pass membrane protein</topology>
    </subcellularLocation>
</comment>
<dbReference type="GO" id="GO:0016020">
    <property type="term" value="C:membrane"/>
    <property type="evidence" value="ECO:0007669"/>
    <property type="project" value="UniProtKB-SubCell"/>
</dbReference>
<keyword evidence="2 7" id="KW-0812">Transmembrane</keyword>
<feature type="transmembrane region" description="Helical" evidence="7">
    <location>
        <begin position="185"/>
        <end position="207"/>
    </location>
</feature>
<name>A0A3N4JKJ9_9PEZI</name>
<evidence type="ECO:0000256" key="2">
    <source>
        <dbReference type="ARBA" id="ARBA00022692"/>
    </source>
</evidence>
<keyword evidence="3 7" id="KW-1133">Transmembrane helix</keyword>
<feature type="transmembrane region" description="Helical" evidence="7">
    <location>
        <begin position="265"/>
        <end position="288"/>
    </location>
</feature>
<dbReference type="EMBL" id="ML120406">
    <property type="protein sequence ID" value="RPA97251.1"/>
    <property type="molecule type" value="Genomic_DNA"/>
</dbReference>
<evidence type="ECO:0000256" key="4">
    <source>
        <dbReference type="ARBA" id="ARBA00023136"/>
    </source>
</evidence>
<evidence type="ECO:0000256" key="1">
    <source>
        <dbReference type="ARBA" id="ARBA00004141"/>
    </source>
</evidence>
<dbReference type="STRING" id="1336337.A0A3N4JKJ9"/>
<feature type="transmembrane region" description="Helical" evidence="7">
    <location>
        <begin position="12"/>
        <end position="32"/>
    </location>
</feature>
<feature type="compositionally biased region" description="Basic and acidic residues" evidence="6">
    <location>
        <begin position="386"/>
        <end position="400"/>
    </location>
</feature>
<dbReference type="InterPro" id="IPR049326">
    <property type="entry name" value="Rhodopsin_dom_fungi"/>
</dbReference>